<dbReference type="PIRSF" id="PIRSF001338">
    <property type="entry name" value="AIR_carboxylase"/>
    <property type="match status" value="1"/>
</dbReference>
<dbReference type="SMART" id="SM01001">
    <property type="entry name" value="AIRC"/>
    <property type="match status" value="1"/>
</dbReference>
<evidence type="ECO:0000256" key="4">
    <source>
        <dbReference type="PIRNR" id="PIRNR001338"/>
    </source>
</evidence>
<sequence>MKITIFFGSKSDAPVMKKAASVLKQFGVEYDAFVISAHRAGELLAEKVREAENTGTEVFLAGAGLSAALPGVVASLTVLPVIGIPLDAGKAAGFDSLLSVVQMPKQIPVAAVGLDNAENAAWLALEILAVKYPELRARLAAFRKELQDSVRAELNPRILDS</sequence>
<dbReference type="GO" id="GO:0034023">
    <property type="term" value="F:5-(carboxyamino)imidazole ribonucleotide mutase activity"/>
    <property type="evidence" value="ECO:0007669"/>
    <property type="project" value="UniProtKB-UniRule"/>
</dbReference>
<comment type="catalytic activity">
    <reaction evidence="3 4">
        <text>5-carboxyamino-1-(5-phospho-D-ribosyl)imidazole + H(+) = 5-amino-1-(5-phospho-D-ribosyl)imidazole-4-carboxylate</text>
        <dbReference type="Rhea" id="RHEA:13193"/>
        <dbReference type="ChEBI" id="CHEBI:15378"/>
        <dbReference type="ChEBI" id="CHEBI:58730"/>
        <dbReference type="ChEBI" id="CHEBI:77657"/>
        <dbReference type="EC" id="5.4.99.18"/>
    </reaction>
</comment>
<accession>A0A9D9HCY3</accession>
<dbReference type="NCBIfam" id="TIGR01162">
    <property type="entry name" value="purE"/>
    <property type="match status" value="1"/>
</dbReference>
<comment type="pathway">
    <text evidence="3 4">Purine metabolism; IMP biosynthesis via de novo pathway; 5-amino-1-(5-phospho-D-ribosyl)imidazole-4-carboxylate from 5-amino-1-(5-phospho-D-ribosyl)imidazole (N5-CAIR route): step 2/2.</text>
</comment>
<dbReference type="Pfam" id="PF00731">
    <property type="entry name" value="AIRC"/>
    <property type="match status" value="1"/>
</dbReference>
<feature type="binding site" evidence="3 5">
    <location>
        <position position="39"/>
    </location>
    <ligand>
        <name>substrate</name>
    </ligand>
</feature>
<evidence type="ECO:0000256" key="1">
    <source>
        <dbReference type="ARBA" id="ARBA00022755"/>
    </source>
</evidence>
<dbReference type="PANTHER" id="PTHR23046:SF2">
    <property type="entry name" value="PHOSPHORIBOSYLAMINOIMIDAZOLE CARBOXYLASE"/>
    <property type="match status" value="1"/>
</dbReference>
<organism evidence="7 8">
    <name type="scientific">Candidatus Avitreponema avistercoris</name>
    <dbReference type="NCBI Taxonomy" id="2840705"/>
    <lineage>
        <taxon>Bacteria</taxon>
        <taxon>Pseudomonadati</taxon>
        <taxon>Spirochaetota</taxon>
        <taxon>Spirochaetia</taxon>
        <taxon>Spirochaetales</taxon>
        <taxon>Candidatus Avitreponema</taxon>
    </lineage>
</organism>
<protein>
    <recommendedName>
        <fullName evidence="3 4">N5-carboxyaminoimidazole ribonucleotide mutase</fullName>
        <shortName evidence="3 4">N5-CAIR mutase</shortName>
        <ecNumber evidence="3 4">5.4.99.18</ecNumber>
    </recommendedName>
    <alternativeName>
        <fullName evidence="3">5-(carboxyamino)imidazole ribonucleotide mutase</fullName>
    </alternativeName>
</protein>
<dbReference type="EMBL" id="JADIMS010000011">
    <property type="protein sequence ID" value="MBO8449625.1"/>
    <property type="molecule type" value="Genomic_DNA"/>
</dbReference>
<dbReference type="InterPro" id="IPR024694">
    <property type="entry name" value="PurE_prokaryotes"/>
</dbReference>
<name>A0A9D9HCY3_9SPIR</name>
<dbReference type="Gene3D" id="3.40.50.1970">
    <property type="match status" value="1"/>
</dbReference>
<dbReference type="HAMAP" id="MF_01929">
    <property type="entry name" value="PurE_classI"/>
    <property type="match status" value="1"/>
</dbReference>
<evidence type="ECO:0000256" key="3">
    <source>
        <dbReference type="HAMAP-Rule" id="MF_01929"/>
    </source>
</evidence>
<dbReference type="Proteomes" id="UP000823616">
    <property type="component" value="Unassembled WGS sequence"/>
</dbReference>
<evidence type="ECO:0000313" key="8">
    <source>
        <dbReference type="Proteomes" id="UP000823616"/>
    </source>
</evidence>
<gene>
    <name evidence="3 7" type="primary">purE</name>
    <name evidence="7" type="ORF">IAA96_00795</name>
</gene>
<proteinExistence type="inferred from homology"/>
<keyword evidence="7" id="KW-0456">Lyase</keyword>
<reference evidence="7" key="2">
    <citation type="journal article" date="2021" name="PeerJ">
        <title>Extensive microbial diversity within the chicken gut microbiome revealed by metagenomics and culture.</title>
        <authorList>
            <person name="Gilroy R."/>
            <person name="Ravi A."/>
            <person name="Getino M."/>
            <person name="Pursley I."/>
            <person name="Horton D.L."/>
            <person name="Alikhan N.F."/>
            <person name="Baker D."/>
            <person name="Gharbi K."/>
            <person name="Hall N."/>
            <person name="Watson M."/>
            <person name="Adriaenssens E.M."/>
            <person name="Foster-Nyarko E."/>
            <person name="Jarju S."/>
            <person name="Secka A."/>
            <person name="Antonio M."/>
            <person name="Oren A."/>
            <person name="Chaudhuri R.R."/>
            <person name="La Ragione R."/>
            <person name="Hildebrand F."/>
            <person name="Pallen M.J."/>
        </authorList>
    </citation>
    <scope>NUCLEOTIDE SEQUENCE</scope>
    <source>
        <strain evidence="7">B3-4054</strain>
    </source>
</reference>
<feature type="binding site" evidence="3 5">
    <location>
        <position position="12"/>
    </location>
    <ligand>
        <name>substrate</name>
    </ligand>
</feature>
<reference evidence="7" key="1">
    <citation type="submission" date="2020-10" db="EMBL/GenBank/DDBJ databases">
        <authorList>
            <person name="Gilroy R."/>
        </authorList>
    </citation>
    <scope>NUCLEOTIDE SEQUENCE</scope>
    <source>
        <strain evidence="7">B3-4054</strain>
    </source>
</reference>
<comment type="similarity">
    <text evidence="3">Belongs to the AIR carboxylase family. Class I subfamily.</text>
</comment>
<dbReference type="GO" id="GO:0016829">
    <property type="term" value="F:lyase activity"/>
    <property type="evidence" value="ECO:0007669"/>
    <property type="project" value="UniProtKB-KW"/>
</dbReference>
<feature type="binding site" evidence="3 5">
    <location>
        <position position="9"/>
    </location>
    <ligand>
        <name>substrate</name>
    </ligand>
</feature>
<dbReference type="GO" id="GO:0006189">
    <property type="term" value="P:'de novo' IMP biosynthetic process"/>
    <property type="evidence" value="ECO:0007669"/>
    <property type="project" value="UniProtKB-UniRule"/>
</dbReference>
<dbReference type="InterPro" id="IPR033747">
    <property type="entry name" value="PurE_ClassI"/>
</dbReference>
<comment type="caution">
    <text evidence="7">The sequence shown here is derived from an EMBL/GenBank/DDBJ whole genome shotgun (WGS) entry which is preliminary data.</text>
</comment>
<evidence type="ECO:0000313" key="7">
    <source>
        <dbReference type="EMBL" id="MBO8449625.1"/>
    </source>
</evidence>
<dbReference type="AlphaFoldDB" id="A0A9D9HCY3"/>
<dbReference type="PANTHER" id="PTHR23046">
    <property type="entry name" value="PHOSPHORIBOSYLAMINOIMIDAZOLE CARBOXYLASE CATALYTIC SUBUNIT"/>
    <property type="match status" value="1"/>
</dbReference>
<dbReference type="SUPFAM" id="SSF52255">
    <property type="entry name" value="N5-CAIR mutase (phosphoribosylaminoimidazole carboxylase, PurE)"/>
    <property type="match status" value="1"/>
</dbReference>
<keyword evidence="2 3" id="KW-0413">Isomerase</keyword>
<evidence type="ECO:0000256" key="5">
    <source>
        <dbReference type="PIRSR" id="PIRSR001338-1"/>
    </source>
</evidence>
<evidence type="ECO:0000256" key="2">
    <source>
        <dbReference type="ARBA" id="ARBA00023235"/>
    </source>
</evidence>
<dbReference type="EC" id="5.4.99.18" evidence="3 4"/>
<evidence type="ECO:0000259" key="6">
    <source>
        <dbReference type="SMART" id="SM01001"/>
    </source>
</evidence>
<comment type="function">
    <text evidence="3 4">Catalyzes the conversion of N5-carboxyaminoimidazole ribonucleotide (N5-CAIR) to 4-carboxy-5-aminoimidazole ribonucleotide (CAIR).</text>
</comment>
<keyword evidence="1 3" id="KW-0658">Purine biosynthesis</keyword>
<feature type="domain" description="PurE" evidence="6">
    <location>
        <begin position="1"/>
        <end position="150"/>
    </location>
</feature>
<dbReference type="InterPro" id="IPR000031">
    <property type="entry name" value="PurE_dom"/>
</dbReference>